<keyword evidence="3" id="KW-1185">Reference proteome</keyword>
<name>A0A1U7H1L8_9CYAN</name>
<reference evidence="2 3" key="1">
    <citation type="submission" date="2016-11" db="EMBL/GenBank/DDBJ databases">
        <title>Draft Genome Sequences of Nine Cyanobacterial Strains from Diverse Habitats.</title>
        <authorList>
            <person name="Zhu T."/>
            <person name="Hou S."/>
            <person name="Lu X."/>
            <person name="Hess W.R."/>
        </authorList>
    </citation>
    <scope>NUCLEOTIDE SEQUENCE [LARGE SCALE GENOMIC DNA]</scope>
    <source>
        <strain evidence="2 3">NIES-592</strain>
    </source>
</reference>
<proteinExistence type="predicted"/>
<gene>
    <name evidence="2" type="ORF">NIES592_08405</name>
</gene>
<dbReference type="AlphaFoldDB" id="A0A1U7H1L8"/>
<evidence type="ECO:0000313" key="2">
    <source>
        <dbReference type="EMBL" id="OKH14889.1"/>
    </source>
</evidence>
<protein>
    <submittedName>
        <fullName evidence="2">Uncharacterized protein</fullName>
    </submittedName>
</protein>
<comment type="caution">
    <text evidence="2">The sequence shown here is derived from an EMBL/GenBank/DDBJ whole genome shotgun (WGS) entry which is preliminary data.</text>
</comment>
<evidence type="ECO:0000313" key="3">
    <source>
        <dbReference type="Proteomes" id="UP000186391"/>
    </source>
</evidence>
<feature type="region of interest" description="Disordered" evidence="1">
    <location>
        <begin position="74"/>
        <end position="99"/>
    </location>
</feature>
<organism evidence="2 3">
    <name type="scientific">Fischerella major NIES-592</name>
    <dbReference type="NCBI Taxonomy" id="210994"/>
    <lineage>
        <taxon>Bacteria</taxon>
        <taxon>Bacillati</taxon>
        <taxon>Cyanobacteriota</taxon>
        <taxon>Cyanophyceae</taxon>
        <taxon>Nostocales</taxon>
        <taxon>Hapalosiphonaceae</taxon>
        <taxon>Fischerella</taxon>
    </lineage>
</organism>
<dbReference type="EMBL" id="MRCA01000003">
    <property type="protein sequence ID" value="OKH14889.1"/>
    <property type="molecule type" value="Genomic_DNA"/>
</dbReference>
<sequence>MTMPFDLNSRKHSPIEVFEDDTHFLVRIHPENRDRAKKIAGRQWDGSRKVWVYPKDQPTYEALSEEFENDAHQFDIRRPKTQRPPGIESPVKEPDDSEFDDQILDIDNNQGKINSKLEEIGEILNYLKDGALNQDRILGELYGNQAEITQMLAKFELPVRQTVKTEKIEVLPDNLDLDKPKE</sequence>
<accession>A0A1U7H1L8</accession>
<evidence type="ECO:0000256" key="1">
    <source>
        <dbReference type="SAM" id="MobiDB-lite"/>
    </source>
</evidence>
<dbReference type="Proteomes" id="UP000186391">
    <property type="component" value="Unassembled WGS sequence"/>
</dbReference>